<sequence>MSYSKRVANAKSDKYHQNIHKRGKVFEGKEKTRGERAASAGPWLLGFFVFVLVGSAVLQIIRTASGPSLV</sequence>
<accession>A0ABP1FY16</accession>
<dbReference type="EMBL" id="CAXHTA020000011">
    <property type="protein sequence ID" value="CAL5224780.1"/>
    <property type="molecule type" value="Genomic_DNA"/>
</dbReference>
<dbReference type="PANTHER" id="PTHR15601">
    <property type="entry name" value="STRESS ASSOCIATED ENDOPLASMIC RETICULUM PROTEIN SERP1/RAMP4"/>
    <property type="match status" value="1"/>
</dbReference>
<proteinExistence type="inferred from homology"/>
<evidence type="ECO:0000256" key="4">
    <source>
        <dbReference type="ARBA" id="ARBA00022824"/>
    </source>
</evidence>
<dbReference type="Proteomes" id="UP001497392">
    <property type="component" value="Unassembled WGS sequence"/>
</dbReference>
<protein>
    <submittedName>
        <fullName evidence="8">G7522 protein</fullName>
    </submittedName>
</protein>
<dbReference type="InterPro" id="IPR010580">
    <property type="entry name" value="ER_stress-assoc"/>
</dbReference>
<comment type="similarity">
    <text evidence="2">Belongs to the RAMP4 family.</text>
</comment>
<evidence type="ECO:0000313" key="9">
    <source>
        <dbReference type="Proteomes" id="UP001497392"/>
    </source>
</evidence>
<feature type="transmembrane region" description="Helical" evidence="7">
    <location>
        <begin position="43"/>
        <end position="61"/>
    </location>
</feature>
<keyword evidence="9" id="KW-1185">Reference proteome</keyword>
<evidence type="ECO:0000256" key="3">
    <source>
        <dbReference type="ARBA" id="ARBA00022692"/>
    </source>
</evidence>
<evidence type="ECO:0000256" key="6">
    <source>
        <dbReference type="ARBA" id="ARBA00023136"/>
    </source>
</evidence>
<evidence type="ECO:0000256" key="1">
    <source>
        <dbReference type="ARBA" id="ARBA00004389"/>
    </source>
</evidence>
<organism evidence="8 9">
    <name type="scientific">Coccomyxa viridis</name>
    <dbReference type="NCBI Taxonomy" id="1274662"/>
    <lineage>
        <taxon>Eukaryota</taxon>
        <taxon>Viridiplantae</taxon>
        <taxon>Chlorophyta</taxon>
        <taxon>core chlorophytes</taxon>
        <taxon>Trebouxiophyceae</taxon>
        <taxon>Trebouxiophyceae incertae sedis</taxon>
        <taxon>Coccomyxaceae</taxon>
        <taxon>Coccomyxa</taxon>
    </lineage>
</organism>
<gene>
    <name evidence="8" type="primary">g7522</name>
    <name evidence="8" type="ORF">VP750_LOCUS6439</name>
</gene>
<evidence type="ECO:0000313" key="8">
    <source>
        <dbReference type="EMBL" id="CAL5224780.1"/>
    </source>
</evidence>
<keyword evidence="5 7" id="KW-1133">Transmembrane helix</keyword>
<dbReference type="PANTHER" id="PTHR15601:SF0">
    <property type="entry name" value="GEO09675P1"/>
    <property type="match status" value="1"/>
</dbReference>
<keyword evidence="4" id="KW-0256">Endoplasmic reticulum</keyword>
<comment type="subcellular location">
    <subcellularLocation>
        <location evidence="1">Endoplasmic reticulum membrane</location>
        <topology evidence="1">Single-pass membrane protein</topology>
    </subcellularLocation>
</comment>
<dbReference type="Pfam" id="PF06624">
    <property type="entry name" value="RAMP4"/>
    <property type="match status" value="1"/>
</dbReference>
<reference evidence="8 9" key="1">
    <citation type="submission" date="2024-06" db="EMBL/GenBank/DDBJ databases">
        <authorList>
            <person name="Kraege A."/>
            <person name="Thomma B."/>
        </authorList>
    </citation>
    <scope>NUCLEOTIDE SEQUENCE [LARGE SCALE GENOMIC DNA]</scope>
</reference>
<evidence type="ECO:0000256" key="2">
    <source>
        <dbReference type="ARBA" id="ARBA00005500"/>
    </source>
</evidence>
<keyword evidence="6 7" id="KW-0472">Membrane</keyword>
<keyword evidence="3 7" id="KW-0812">Transmembrane</keyword>
<evidence type="ECO:0000256" key="7">
    <source>
        <dbReference type="SAM" id="Phobius"/>
    </source>
</evidence>
<name>A0ABP1FY16_9CHLO</name>
<evidence type="ECO:0000256" key="5">
    <source>
        <dbReference type="ARBA" id="ARBA00022989"/>
    </source>
</evidence>
<comment type="caution">
    <text evidence="8">The sequence shown here is derived from an EMBL/GenBank/DDBJ whole genome shotgun (WGS) entry which is preliminary data.</text>
</comment>